<comment type="cofactor">
    <cofactor evidence="1">
        <name>pyridoxal 5'-phosphate</name>
        <dbReference type="ChEBI" id="CHEBI:597326"/>
    </cofactor>
</comment>
<proteinExistence type="predicted"/>
<dbReference type="EC" id="4.3.1.16" evidence="4"/>
<sequence>MSTSDQASYEDVLMAAHTLRNVVLRTPVLSSRSLNEQYDAQFFFKCENFQRIGAFKFRGGFNALAQLSDEQRKAGVLAYSSGNHAQAVALAARLLGVQATIVMNSDAPAAKKQATLAYGAEVVEYDRLRQDRMQIANQLVAERGLTLIPPFGHKHVLAGQGTAAKELFEEVPDLDELYVPLGGGGLLSGCLLAASSLQPACKVYGVEPEAANDAQQSLRQGHIVQIAPPSSIADGALTVSLAPITFDIIRQYVHAILTVSDEQLLERQRFFLERMKMLVEPTGCLGAAAAIAQPERKGKRIGVLISGGNIDLHTLASYISGPLGAR</sequence>
<keyword evidence="5" id="KW-1185">Reference proteome</keyword>
<dbReference type="Gene3D" id="3.40.50.1100">
    <property type="match status" value="2"/>
</dbReference>
<organism evidence="4 5">
    <name type="scientific">Alcaligenes endophyticus</name>
    <dbReference type="NCBI Taxonomy" id="1929088"/>
    <lineage>
        <taxon>Bacteria</taxon>
        <taxon>Pseudomonadati</taxon>
        <taxon>Pseudomonadota</taxon>
        <taxon>Betaproteobacteria</taxon>
        <taxon>Burkholderiales</taxon>
        <taxon>Alcaligenaceae</taxon>
        <taxon>Alcaligenes</taxon>
    </lineage>
</organism>
<dbReference type="NCBIfam" id="NF005454">
    <property type="entry name" value="PRK07048.1"/>
    <property type="match status" value="1"/>
</dbReference>
<accession>A0ABT8EH34</accession>
<dbReference type="InterPro" id="IPR001926">
    <property type="entry name" value="TrpB-like_PALP"/>
</dbReference>
<evidence type="ECO:0000313" key="4">
    <source>
        <dbReference type="EMBL" id="MDN4120600.1"/>
    </source>
</evidence>
<feature type="domain" description="Tryptophan synthase beta chain-like PALP" evidence="3">
    <location>
        <begin position="22"/>
        <end position="307"/>
    </location>
</feature>
<evidence type="ECO:0000256" key="2">
    <source>
        <dbReference type="ARBA" id="ARBA00022898"/>
    </source>
</evidence>
<dbReference type="Proteomes" id="UP001168613">
    <property type="component" value="Unassembled WGS sequence"/>
</dbReference>
<keyword evidence="2" id="KW-0663">Pyridoxal phosphate</keyword>
<reference evidence="4" key="1">
    <citation type="submission" date="2021-11" db="EMBL/GenBank/DDBJ databases">
        <title>Draft genome sequence of Alcaligenes endophyticus type strain CCUG 75668T.</title>
        <authorList>
            <person name="Salva-Serra F."/>
            <person name="Duran R.E."/>
            <person name="Seeger M."/>
            <person name="Moore E.R.B."/>
            <person name="Jaen-Luchoro D."/>
        </authorList>
    </citation>
    <scope>NUCLEOTIDE SEQUENCE</scope>
    <source>
        <strain evidence="4">CCUG 75668</strain>
    </source>
</reference>
<dbReference type="RefSeq" id="WP_266122094.1">
    <property type="nucleotide sequence ID" value="NZ_JAJHNU010000001.1"/>
</dbReference>
<evidence type="ECO:0000256" key="1">
    <source>
        <dbReference type="ARBA" id="ARBA00001933"/>
    </source>
</evidence>
<gene>
    <name evidence="4" type="ORF">LMS43_04785</name>
</gene>
<dbReference type="PANTHER" id="PTHR43050">
    <property type="entry name" value="SERINE / THREONINE RACEMASE FAMILY MEMBER"/>
    <property type="match status" value="1"/>
</dbReference>
<evidence type="ECO:0000313" key="5">
    <source>
        <dbReference type="Proteomes" id="UP001168613"/>
    </source>
</evidence>
<evidence type="ECO:0000259" key="3">
    <source>
        <dbReference type="Pfam" id="PF00291"/>
    </source>
</evidence>
<dbReference type="EMBL" id="JAJHNU010000001">
    <property type="protein sequence ID" value="MDN4120600.1"/>
    <property type="molecule type" value="Genomic_DNA"/>
</dbReference>
<dbReference type="SUPFAM" id="SSF53686">
    <property type="entry name" value="Tryptophan synthase beta subunit-like PLP-dependent enzymes"/>
    <property type="match status" value="1"/>
</dbReference>
<keyword evidence="4" id="KW-0456">Lyase</keyword>
<dbReference type="PANTHER" id="PTHR43050:SF1">
    <property type="entry name" value="SERINE RACEMASE"/>
    <property type="match status" value="1"/>
</dbReference>
<protein>
    <submittedName>
        <fullName evidence="4">Threo-3-hydroxy-L-aspartate ammonia-lyase</fullName>
        <ecNumber evidence="4">4.3.1.16</ecNumber>
    </submittedName>
</protein>
<dbReference type="GO" id="GO:0030848">
    <property type="term" value="F:threo-3-hydroxyaspartate ammonia-lyase activity"/>
    <property type="evidence" value="ECO:0007669"/>
    <property type="project" value="UniProtKB-EC"/>
</dbReference>
<dbReference type="CDD" id="cd01562">
    <property type="entry name" value="Thr-dehyd"/>
    <property type="match status" value="1"/>
</dbReference>
<name>A0ABT8EH34_9BURK</name>
<dbReference type="InterPro" id="IPR036052">
    <property type="entry name" value="TrpB-like_PALP_sf"/>
</dbReference>
<comment type="caution">
    <text evidence="4">The sequence shown here is derived from an EMBL/GenBank/DDBJ whole genome shotgun (WGS) entry which is preliminary data.</text>
</comment>
<dbReference type="Pfam" id="PF00291">
    <property type="entry name" value="PALP"/>
    <property type="match status" value="1"/>
</dbReference>